<dbReference type="InterPro" id="IPR007569">
    <property type="entry name" value="DUF559"/>
</dbReference>
<dbReference type="CDD" id="cd01038">
    <property type="entry name" value="Endonuclease_DUF559"/>
    <property type="match status" value="1"/>
</dbReference>
<reference evidence="2 3" key="1">
    <citation type="journal article" date="2016" name="Front. Microbiol.">
        <title>Genomic Resource of Rice Seed Associated Bacteria.</title>
        <authorList>
            <person name="Midha S."/>
            <person name="Bansal K."/>
            <person name="Sharma S."/>
            <person name="Kumar N."/>
            <person name="Patil P.P."/>
            <person name="Chaudhry V."/>
            <person name="Patil P.B."/>
        </authorList>
    </citation>
    <scope>NUCLEOTIDE SEQUENCE [LARGE SCALE GENOMIC DNA]</scope>
    <source>
        <strain evidence="2 3">SB4</strain>
    </source>
</reference>
<gene>
    <name evidence="2" type="ORF">SB4_10160</name>
</gene>
<dbReference type="SUPFAM" id="SSF52980">
    <property type="entry name" value="Restriction endonuclease-like"/>
    <property type="match status" value="1"/>
</dbReference>
<dbReference type="PATRIC" id="fig|33051.4.peg.2776"/>
<dbReference type="RefSeq" id="WP_058752481.1">
    <property type="nucleotide sequence ID" value="NZ_LDTE01000060.1"/>
</dbReference>
<organism evidence="2 3">
    <name type="scientific">Sphingomonas sanguinis</name>
    <dbReference type="NCBI Taxonomy" id="33051"/>
    <lineage>
        <taxon>Bacteria</taxon>
        <taxon>Pseudomonadati</taxon>
        <taxon>Pseudomonadota</taxon>
        <taxon>Alphaproteobacteria</taxon>
        <taxon>Sphingomonadales</taxon>
        <taxon>Sphingomonadaceae</taxon>
        <taxon>Sphingomonas</taxon>
    </lineage>
</organism>
<sequence length="122" mass="13778">MLQGAEQVGERARVLRQDMSAPEITLWQVLRKRPGGLKFRRQHPSGPYIADFYCHEARLVIEVDGEAHGYGDRPKRDAQRDTWFAERGLTTLRFASTDIQTNIEGVTAQIKATAASRHSGEE</sequence>
<protein>
    <recommendedName>
        <fullName evidence="1">DUF559 domain-containing protein</fullName>
    </recommendedName>
</protein>
<proteinExistence type="predicted"/>
<dbReference type="OrthoDB" id="9798754at2"/>
<dbReference type="AlphaFoldDB" id="A0A147ITD2"/>
<name>A0A147ITD2_9SPHN</name>
<dbReference type="InterPro" id="IPR011335">
    <property type="entry name" value="Restrct_endonuc-II-like"/>
</dbReference>
<comment type="caution">
    <text evidence="2">The sequence shown here is derived from an EMBL/GenBank/DDBJ whole genome shotgun (WGS) entry which is preliminary data.</text>
</comment>
<dbReference type="Gene3D" id="3.40.960.10">
    <property type="entry name" value="VSR Endonuclease"/>
    <property type="match status" value="1"/>
</dbReference>
<dbReference type="PANTHER" id="PTHR38590">
    <property type="entry name" value="BLL0828 PROTEIN"/>
    <property type="match status" value="1"/>
</dbReference>
<dbReference type="PANTHER" id="PTHR38590:SF1">
    <property type="entry name" value="BLL0828 PROTEIN"/>
    <property type="match status" value="1"/>
</dbReference>
<evidence type="ECO:0000313" key="3">
    <source>
        <dbReference type="Proteomes" id="UP000074072"/>
    </source>
</evidence>
<accession>A0A147ITD2</accession>
<dbReference type="InterPro" id="IPR047216">
    <property type="entry name" value="Endonuclease_DUF559_bact"/>
</dbReference>
<evidence type="ECO:0000259" key="1">
    <source>
        <dbReference type="Pfam" id="PF04480"/>
    </source>
</evidence>
<dbReference type="Proteomes" id="UP000074072">
    <property type="component" value="Unassembled WGS sequence"/>
</dbReference>
<evidence type="ECO:0000313" key="2">
    <source>
        <dbReference type="EMBL" id="KTT98855.1"/>
    </source>
</evidence>
<feature type="domain" description="DUF559" evidence="1">
    <location>
        <begin position="10"/>
        <end position="112"/>
    </location>
</feature>
<dbReference type="Pfam" id="PF04480">
    <property type="entry name" value="DUF559"/>
    <property type="match status" value="1"/>
</dbReference>
<dbReference type="EMBL" id="LDTE01000060">
    <property type="protein sequence ID" value="KTT98855.1"/>
    <property type="molecule type" value="Genomic_DNA"/>
</dbReference>